<evidence type="ECO:0000313" key="1">
    <source>
        <dbReference type="EMBL" id="CUJ83399.1"/>
    </source>
</evidence>
<accession>A0A0P1IL53</accession>
<organism evidence="1 2">
    <name type="scientific">Ruegeria denitrificans</name>
    <dbReference type="NCBI Taxonomy" id="1715692"/>
    <lineage>
        <taxon>Bacteria</taxon>
        <taxon>Pseudomonadati</taxon>
        <taxon>Pseudomonadota</taxon>
        <taxon>Alphaproteobacteria</taxon>
        <taxon>Rhodobacterales</taxon>
        <taxon>Roseobacteraceae</taxon>
        <taxon>Ruegeria</taxon>
    </lineage>
</organism>
<dbReference type="Pfam" id="PF11149">
    <property type="entry name" value="DUF2924"/>
    <property type="match status" value="1"/>
</dbReference>
<sequence length="137" mass="15440">MKVEQNEKVSILISEIAALDRAACLDRWREAFGRLPPKYLSPQFMKRVLIWDMQNKTLGSVSAKTTRRLKQIAAGKVLPTTARPGSHLVREWNGQTYQVEVTEGGYVMDGITWRSLSAIAKHITGAHWSGPRFFGVQ</sequence>
<evidence type="ECO:0000313" key="2">
    <source>
        <dbReference type="Proteomes" id="UP000051260"/>
    </source>
</evidence>
<dbReference type="EMBL" id="CYUD01000001">
    <property type="protein sequence ID" value="CUJ83399.1"/>
    <property type="molecule type" value="Genomic_DNA"/>
</dbReference>
<dbReference type="STRING" id="1715692.RUE5091_00103"/>
<dbReference type="RefSeq" id="WP_082643506.1">
    <property type="nucleotide sequence ID" value="NZ_CYUD01000001.1"/>
</dbReference>
<reference evidence="2" key="1">
    <citation type="submission" date="2015-09" db="EMBL/GenBank/DDBJ databases">
        <authorList>
            <person name="Rodrigo-Torres L."/>
            <person name="Arahal D.R."/>
        </authorList>
    </citation>
    <scope>NUCLEOTIDE SEQUENCE [LARGE SCALE GENOMIC DNA]</scope>
    <source>
        <strain evidence="2">CECT 5091</strain>
    </source>
</reference>
<keyword evidence="2" id="KW-1185">Reference proteome</keyword>
<protein>
    <recommendedName>
        <fullName evidence="3">DUF2924 domain-containing protein</fullName>
    </recommendedName>
</protein>
<dbReference type="AlphaFoldDB" id="A0A0P1IL53"/>
<dbReference type="Proteomes" id="UP000051260">
    <property type="component" value="Unassembled WGS sequence"/>
</dbReference>
<proteinExistence type="predicted"/>
<evidence type="ECO:0008006" key="3">
    <source>
        <dbReference type="Google" id="ProtNLM"/>
    </source>
</evidence>
<name>A0A0P1IL53_9RHOB</name>
<gene>
    <name evidence="1" type="ORF">RUE5091_00103</name>
</gene>
<dbReference type="InterPro" id="IPR021322">
    <property type="entry name" value="DUF2924"/>
</dbReference>
<dbReference type="OrthoDB" id="284135at2"/>